<keyword evidence="1" id="KW-0732">Signal</keyword>
<dbReference type="AlphaFoldDB" id="A0A2B7XRK2"/>
<dbReference type="PANTHER" id="PTHR38847">
    <property type="match status" value="1"/>
</dbReference>
<dbReference type="OrthoDB" id="152248at2759"/>
<organism evidence="2 3">
    <name type="scientific">Helicocarpus griseus UAMH5409</name>
    <dbReference type="NCBI Taxonomy" id="1447875"/>
    <lineage>
        <taxon>Eukaryota</taxon>
        <taxon>Fungi</taxon>
        <taxon>Dikarya</taxon>
        <taxon>Ascomycota</taxon>
        <taxon>Pezizomycotina</taxon>
        <taxon>Eurotiomycetes</taxon>
        <taxon>Eurotiomycetidae</taxon>
        <taxon>Onygenales</taxon>
        <taxon>Ajellomycetaceae</taxon>
        <taxon>Helicocarpus</taxon>
    </lineage>
</organism>
<dbReference type="Proteomes" id="UP000223968">
    <property type="component" value="Unassembled WGS sequence"/>
</dbReference>
<sequence length="233" mass="25040">MLSATALLLLPALVLAGPVNRRQAPNPEEIQIIETGHSGNGCPQGTVSTLISEDRTVVTFGFDAFQAYIGPNTSPADHSKNCQLHLQLQYPGGFQYSILDATYHGYARLDEGVTGTFFSTYFFSRSAADTSSTRTSISGPEWLEGDIYTKSDQVENTAVVWSPCGAEGMLNINNRIALTSRDREASGALSNDDATVAFTHQLHVAWRTCDGEDADGGHDDIGLGDVVSNIHRG</sequence>
<feature type="signal peptide" evidence="1">
    <location>
        <begin position="1"/>
        <end position="16"/>
    </location>
</feature>
<dbReference type="STRING" id="1447875.A0A2B7XRK2"/>
<comment type="caution">
    <text evidence="2">The sequence shown here is derived from an EMBL/GenBank/DDBJ whole genome shotgun (WGS) entry which is preliminary data.</text>
</comment>
<evidence type="ECO:0000256" key="1">
    <source>
        <dbReference type="SAM" id="SignalP"/>
    </source>
</evidence>
<proteinExistence type="predicted"/>
<dbReference type="PANTHER" id="PTHR38847:SF1">
    <property type="entry name" value="PSEUDOURIDINE SYNTHASE RSUA_RLUA-LIKE DOMAIN-CONTAINING PROTEIN"/>
    <property type="match status" value="1"/>
</dbReference>
<reference evidence="2 3" key="1">
    <citation type="submission" date="2017-10" db="EMBL/GenBank/DDBJ databases">
        <title>Comparative genomics in systemic dimorphic fungi from Ajellomycetaceae.</title>
        <authorList>
            <person name="Munoz J.F."/>
            <person name="Mcewen J.G."/>
            <person name="Clay O.K."/>
            <person name="Cuomo C.A."/>
        </authorList>
    </citation>
    <scope>NUCLEOTIDE SEQUENCE [LARGE SCALE GENOMIC DNA]</scope>
    <source>
        <strain evidence="2 3">UAMH5409</strain>
    </source>
</reference>
<feature type="chain" id="PRO_5013219611" description="DUF4360 domain-containing protein" evidence="1">
    <location>
        <begin position="17"/>
        <end position="233"/>
    </location>
</feature>
<evidence type="ECO:0000313" key="3">
    <source>
        <dbReference type="Proteomes" id="UP000223968"/>
    </source>
</evidence>
<name>A0A2B7XRK2_9EURO</name>
<evidence type="ECO:0008006" key="4">
    <source>
        <dbReference type="Google" id="ProtNLM"/>
    </source>
</evidence>
<dbReference type="InterPro" id="IPR025649">
    <property type="entry name" value="DUF4360"/>
</dbReference>
<gene>
    <name evidence="2" type="ORF">AJ79_05074</name>
</gene>
<keyword evidence="3" id="KW-1185">Reference proteome</keyword>
<dbReference type="EMBL" id="PDNB01000077">
    <property type="protein sequence ID" value="PGH11127.1"/>
    <property type="molecule type" value="Genomic_DNA"/>
</dbReference>
<protein>
    <recommendedName>
        <fullName evidence="4">DUF4360 domain-containing protein</fullName>
    </recommendedName>
</protein>
<accession>A0A2B7XRK2</accession>
<dbReference type="Pfam" id="PF14273">
    <property type="entry name" value="DUF4360"/>
    <property type="match status" value="1"/>
</dbReference>
<evidence type="ECO:0000313" key="2">
    <source>
        <dbReference type="EMBL" id="PGH11127.1"/>
    </source>
</evidence>